<gene>
    <name evidence="2" type="ORF">HPB48_009456</name>
</gene>
<organism evidence="2 3">
    <name type="scientific">Haemaphysalis longicornis</name>
    <name type="common">Bush tick</name>
    <dbReference type="NCBI Taxonomy" id="44386"/>
    <lineage>
        <taxon>Eukaryota</taxon>
        <taxon>Metazoa</taxon>
        <taxon>Ecdysozoa</taxon>
        <taxon>Arthropoda</taxon>
        <taxon>Chelicerata</taxon>
        <taxon>Arachnida</taxon>
        <taxon>Acari</taxon>
        <taxon>Parasitiformes</taxon>
        <taxon>Ixodida</taxon>
        <taxon>Ixodoidea</taxon>
        <taxon>Ixodidae</taxon>
        <taxon>Haemaphysalinae</taxon>
        <taxon>Haemaphysalis</taxon>
    </lineage>
</organism>
<feature type="region of interest" description="Disordered" evidence="1">
    <location>
        <begin position="293"/>
        <end position="336"/>
    </location>
</feature>
<feature type="compositionally biased region" description="Basic and acidic residues" evidence="1">
    <location>
        <begin position="323"/>
        <end position="336"/>
    </location>
</feature>
<evidence type="ECO:0000256" key="1">
    <source>
        <dbReference type="SAM" id="MobiDB-lite"/>
    </source>
</evidence>
<dbReference type="Proteomes" id="UP000821853">
    <property type="component" value="Chromosome 4"/>
</dbReference>
<protein>
    <submittedName>
        <fullName evidence="2">Uncharacterized protein</fullName>
    </submittedName>
</protein>
<proteinExistence type="predicted"/>
<reference evidence="2 3" key="1">
    <citation type="journal article" date="2020" name="Cell">
        <title>Large-Scale Comparative Analyses of Tick Genomes Elucidate Their Genetic Diversity and Vector Capacities.</title>
        <authorList>
            <consortium name="Tick Genome and Microbiome Consortium (TIGMIC)"/>
            <person name="Jia N."/>
            <person name="Wang J."/>
            <person name="Shi W."/>
            <person name="Du L."/>
            <person name="Sun Y."/>
            <person name="Zhan W."/>
            <person name="Jiang J.F."/>
            <person name="Wang Q."/>
            <person name="Zhang B."/>
            <person name="Ji P."/>
            <person name="Bell-Sakyi L."/>
            <person name="Cui X.M."/>
            <person name="Yuan T.T."/>
            <person name="Jiang B.G."/>
            <person name="Yang W.F."/>
            <person name="Lam T.T."/>
            <person name="Chang Q.C."/>
            <person name="Ding S.J."/>
            <person name="Wang X.J."/>
            <person name="Zhu J.G."/>
            <person name="Ruan X.D."/>
            <person name="Zhao L."/>
            <person name="Wei J.T."/>
            <person name="Ye R.Z."/>
            <person name="Que T.C."/>
            <person name="Du C.H."/>
            <person name="Zhou Y.H."/>
            <person name="Cheng J.X."/>
            <person name="Dai P.F."/>
            <person name="Guo W.B."/>
            <person name="Han X.H."/>
            <person name="Huang E.J."/>
            <person name="Li L.F."/>
            <person name="Wei W."/>
            <person name="Gao Y.C."/>
            <person name="Liu J.Z."/>
            <person name="Shao H.Z."/>
            <person name="Wang X."/>
            <person name="Wang C.C."/>
            <person name="Yang T.C."/>
            <person name="Huo Q.B."/>
            <person name="Li W."/>
            <person name="Chen H.Y."/>
            <person name="Chen S.E."/>
            <person name="Zhou L.G."/>
            <person name="Ni X.B."/>
            <person name="Tian J.H."/>
            <person name="Sheng Y."/>
            <person name="Liu T."/>
            <person name="Pan Y.S."/>
            <person name="Xia L.Y."/>
            <person name="Li J."/>
            <person name="Zhao F."/>
            <person name="Cao W.C."/>
        </authorList>
    </citation>
    <scope>NUCLEOTIDE SEQUENCE [LARGE SCALE GENOMIC DNA]</scope>
    <source>
        <strain evidence="2">HaeL-2018</strain>
    </source>
</reference>
<evidence type="ECO:0000313" key="3">
    <source>
        <dbReference type="Proteomes" id="UP000821853"/>
    </source>
</evidence>
<dbReference type="AlphaFoldDB" id="A0A9J6GE39"/>
<comment type="caution">
    <text evidence="2">The sequence shown here is derived from an EMBL/GenBank/DDBJ whole genome shotgun (WGS) entry which is preliminary data.</text>
</comment>
<dbReference type="EMBL" id="JABSTR010000006">
    <property type="protein sequence ID" value="KAH9373411.1"/>
    <property type="molecule type" value="Genomic_DNA"/>
</dbReference>
<evidence type="ECO:0000313" key="2">
    <source>
        <dbReference type="EMBL" id="KAH9373411.1"/>
    </source>
</evidence>
<accession>A0A9J6GE39</accession>
<keyword evidence="3" id="KW-1185">Reference proteome</keyword>
<name>A0A9J6GE39_HAELO</name>
<sequence length="336" mass="36112">MSPFLVGTSRTRPTLPIESEPDVSRVRGLGLRRGGDVTVRDGACQLSYGEPNEANEAYYESGSSSDASAAAVGLVSCGRLGGGHGGGRHCRTGTGPAVYYEQDPTAVVWDEETEVSASAVDVGDLGSADRPTVEEDESEVTTRTAEDREGSLQVAIKCFGLFSYEGRRSVIGAGMPSRVNPFLINAAPLSAYARAIRMYRGVVDRAVNTWLRDECHCVECRRAPRAKRSLSAALVGFGLAPSFTRVQRACCMQLARVNETRAARGARTKSRPISKSPGFGKLMAVPGERLLSGPVEPRVHRPPESCSSENVIAMDRKRKTKEARKGREPHAAGRCL</sequence>
<dbReference type="VEuPathDB" id="VectorBase:HLOH_047077"/>